<feature type="region of interest" description="Disordered" evidence="1">
    <location>
        <begin position="1"/>
        <end position="37"/>
    </location>
</feature>
<gene>
    <name evidence="2" type="ORF">CY34DRAFT_810350</name>
</gene>
<reference evidence="2 3" key="1">
    <citation type="submission" date="2014-04" db="EMBL/GenBank/DDBJ databases">
        <authorList>
            <consortium name="DOE Joint Genome Institute"/>
            <person name="Kuo A."/>
            <person name="Ruytinx J."/>
            <person name="Rineau F."/>
            <person name="Colpaert J."/>
            <person name="Kohler A."/>
            <person name="Nagy L.G."/>
            <person name="Floudas D."/>
            <person name="Copeland A."/>
            <person name="Barry K.W."/>
            <person name="Cichocki N."/>
            <person name="Veneault-Fourrey C."/>
            <person name="LaButti K."/>
            <person name="Lindquist E.A."/>
            <person name="Lipzen A."/>
            <person name="Lundell T."/>
            <person name="Morin E."/>
            <person name="Murat C."/>
            <person name="Sun H."/>
            <person name="Tunlid A."/>
            <person name="Henrissat B."/>
            <person name="Grigoriev I.V."/>
            <person name="Hibbett D.S."/>
            <person name="Martin F."/>
            <person name="Nordberg H.P."/>
            <person name="Cantor M.N."/>
            <person name="Hua S.X."/>
        </authorList>
    </citation>
    <scope>NUCLEOTIDE SEQUENCE [LARGE SCALE GENOMIC DNA]</scope>
    <source>
        <strain evidence="2 3">UH-Slu-Lm8-n1</strain>
    </source>
</reference>
<evidence type="ECO:0000313" key="3">
    <source>
        <dbReference type="Proteomes" id="UP000054485"/>
    </source>
</evidence>
<sequence>MTRKRVLVTEKHPDTKWRTRKRDSPSHEKAMNKKSATFDRRPVKVTVLEGSTYCELHIGHLH</sequence>
<dbReference type="HOGENOM" id="CLU_2910592_0_0_1"/>
<evidence type="ECO:0000313" key="2">
    <source>
        <dbReference type="EMBL" id="KIK37422.1"/>
    </source>
</evidence>
<organism evidence="2 3">
    <name type="scientific">Suillus luteus UH-Slu-Lm8-n1</name>
    <dbReference type="NCBI Taxonomy" id="930992"/>
    <lineage>
        <taxon>Eukaryota</taxon>
        <taxon>Fungi</taxon>
        <taxon>Dikarya</taxon>
        <taxon>Basidiomycota</taxon>
        <taxon>Agaricomycotina</taxon>
        <taxon>Agaricomycetes</taxon>
        <taxon>Agaricomycetidae</taxon>
        <taxon>Boletales</taxon>
        <taxon>Suillineae</taxon>
        <taxon>Suillaceae</taxon>
        <taxon>Suillus</taxon>
    </lineage>
</organism>
<name>A0A0D0AT35_9AGAM</name>
<feature type="compositionally biased region" description="Basic and acidic residues" evidence="1">
    <location>
        <begin position="7"/>
        <end position="37"/>
    </location>
</feature>
<protein>
    <submittedName>
        <fullName evidence="2">Uncharacterized protein</fullName>
    </submittedName>
</protein>
<feature type="non-terminal residue" evidence="2">
    <location>
        <position position="62"/>
    </location>
</feature>
<dbReference type="InParanoid" id="A0A0D0AT35"/>
<dbReference type="Proteomes" id="UP000054485">
    <property type="component" value="Unassembled WGS sequence"/>
</dbReference>
<keyword evidence="3" id="KW-1185">Reference proteome</keyword>
<reference evidence="3" key="2">
    <citation type="submission" date="2015-01" db="EMBL/GenBank/DDBJ databases">
        <title>Evolutionary Origins and Diversification of the Mycorrhizal Mutualists.</title>
        <authorList>
            <consortium name="DOE Joint Genome Institute"/>
            <consortium name="Mycorrhizal Genomics Consortium"/>
            <person name="Kohler A."/>
            <person name="Kuo A."/>
            <person name="Nagy L.G."/>
            <person name="Floudas D."/>
            <person name="Copeland A."/>
            <person name="Barry K.W."/>
            <person name="Cichocki N."/>
            <person name="Veneault-Fourrey C."/>
            <person name="LaButti K."/>
            <person name="Lindquist E.A."/>
            <person name="Lipzen A."/>
            <person name="Lundell T."/>
            <person name="Morin E."/>
            <person name="Murat C."/>
            <person name="Riley R."/>
            <person name="Ohm R."/>
            <person name="Sun H."/>
            <person name="Tunlid A."/>
            <person name="Henrissat B."/>
            <person name="Grigoriev I.V."/>
            <person name="Hibbett D.S."/>
            <person name="Martin F."/>
        </authorList>
    </citation>
    <scope>NUCLEOTIDE SEQUENCE [LARGE SCALE GENOMIC DNA]</scope>
    <source>
        <strain evidence="3">UH-Slu-Lm8-n1</strain>
    </source>
</reference>
<dbReference type="EMBL" id="KN835452">
    <property type="protein sequence ID" value="KIK37422.1"/>
    <property type="molecule type" value="Genomic_DNA"/>
</dbReference>
<accession>A0A0D0AT35</accession>
<evidence type="ECO:0000256" key="1">
    <source>
        <dbReference type="SAM" id="MobiDB-lite"/>
    </source>
</evidence>
<dbReference type="AlphaFoldDB" id="A0A0D0AT35"/>
<proteinExistence type="predicted"/>